<dbReference type="CDD" id="cd06261">
    <property type="entry name" value="TM_PBP2"/>
    <property type="match status" value="1"/>
</dbReference>
<evidence type="ECO:0000256" key="4">
    <source>
        <dbReference type="ARBA" id="ARBA00022448"/>
    </source>
</evidence>
<keyword evidence="9 10" id="KW-0472">Membrane</keyword>
<dbReference type="InterPro" id="IPR000515">
    <property type="entry name" value="MetI-like"/>
</dbReference>
<evidence type="ECO:0000256" key="11">
    <source>
        <dbReference type="RuleBase" id="RU365097"/>
    </source>
</evidence>
<keyword evidence="5 11" id="KW-1003">Cell membrane</keyword>
<keyword evidence="14" id="KW-1185">Reference proteome</keyword>
<evidence type="ECO:0000256" key="2">
    <source>
        <dbReference type="ARBA" id="ARBA00004651"/>
    </source>
</evidence>
<dbReference type="Gene3D" id="1.10.3720.10">
    <property type="entry name" value="MetI-like"/>
    <property type="match status" value="1"/>
</dbReference>
<feature type="transmembrane region" description="Helical" evidence="10">
    <location>
        <begin position="85"/>
        <end position="111"/>
    </location>
</feature>
<proteinExistence type="inferred from homology"/>
<evidence type="ECO:0000313" key="14">
    <source>
        <dbReference type="Proteomes" id="UP000534783"/>
    </source>
</evidence>
<evidence type="ECO:0000256" key="7">
    <source>
        <dbReference type="ARBA" id="ARBA00022692"/>
    </source>
</evidence>
<dbReference type="RefSeq" id="WP_168063343.1">
    <property type="nucleotide sequence ID" value="NZ_VTOW01000006.1"/>
</dbReference>
<evidence type="ECO:0000256" key="3">
    <source>
        <dbReference type="ARBA" id="ARBA00007069"/>
    </source>
</evidence>
<dbReference type="NCBIfam" id="TIGR02141">
    <property type="entry name" value="modB_ABC"/>
    <property type="match status" value="1"/>
</dbReference>
<keyword evidence="4 10" id="KW-0813">Transport</keyword>
<dbReference type="AlphaFoldDB" id="A0A7X6DU55"/>
<gene>
    <name evidence="13" type="primary">modB</name>
    <name evidence="13" type="ORF">MNODULE_21785</name>
</gene>
<accession>A0A7X6DU55</accession>
<dbReference type="PANTHER" id="PTHR30183">
    <property type="entry name" value="MOLYBDENUM TRANSPORT SYSTEM PERMEASE PROTEIN MODB"/>
    <property type="match status" value="1"/>
</dbReference>
<feature type="transmembrane region" description="Helical" evidence="10">
    <location>
        <begin position="132"/>
        <end position="153"/>
    </location>
</feature>
<protein>
    <recommendedName>
        <fullName evidence="11">Molybdenum transport system permease</fullName>
    </recommendedName>
</protein>
<evidence type="ECO:0000256" key="9">
    <source>
        <dbReference type="ARBA" id="ARBA00023136"/>
    </source>
</evidence>
<feature type="domain" description="ABC transmembrane type-1" evidence="12">
    <location>
        <begin position="6"/>
        <end position="210"/>
    </location>
</feature>
<evidence type="ECO:0000256" key="6">
    <source>
        <dbReference type="ARBA" id="ARBA00022505"/>
    </source>
</evidence>
<dbReference type="PROSITE" id="PS50928">
    <property type="entry name" value="ABC_TM1"/>
    <property type="match status" value="1"/>
</dbReference>
<evidence type="ECO:0000256" key="10">
    <source>
        <dbReference type="RuleBase" id="RU363032"/>
    </source>
</evidence>
<keyword evidence="7 10" id="KW-0812">Transmembrane</keyword>
<dbReference type="InterPro" id="IPR011867">
    <property type="entry name" value="ModB_ABC"/>
</dbReference>
<evidence type="ECO:0000259" key="12">
    <source>
        <dbReference type="PROSITE" id="PS50928"/>
    </source>
</evidence>
<dbReference type="InterPro" id="IPR035906">
    <property type="entry name" value="MetI-like_sf"/>
</dbReference>
<comment type="subcellular location">
    <subcellularLocation>
        <location evidence="2 10">Cell membrane</location>
        <topology evidence="2 10">Multi-pass membrane protein</topology>
    </subcellularLocation>
</comment>
<feature type="transmembrane region" description="Helical" evidence="10">
    <location>
        <begin position="195"/>
        <end position="213"/>
    </location>
</feature>
<dbReference type="Pfam" id="PF00528">
    <property type="entry name" value="BPD_transp_1"/>
    <property type="match status" value="1"/>
</dbReference>
<evidence type="ECO:0000256" key="8">
    <source>
        <dbReference type="ARBA" id="ARBA00022989"/>
    </source>
</evidence>
<dbReference type="EMBL" id="VTOW01000006">
    <property type="protein sequence ID" value="NKE73394.1"/>
    <property type="molecule type" value="Genomic_DNA"/>
</dbReference>
<dbReference type="GO" id="GO:0015098">
    <property type="term" value="F:molybdate ion transmembrane transporter activity"/>
    <property type="evidence" value="ECO:0007669"/>
    <property type="project" value="UniProtKB-UniRule"/>
</dbReference>
<dbReference type="GO" id="GO:0005886">
    <property type="term" value="C:plasma membrane"/>
    <property type="evidence" value="ECO:0007669"/>
    <property type="project" value="UniProtKB-SubCell"/>
</dbReference>
<reference evidence="13 14" key="1">
    <citation type="journal article" date="2020" name="Nature">
        <title>Bacterial chemolithoautotrophy via manganese oxidation.</title>
        <authorList>
            <person name="Yu H."/>
            <person name="Leadbetter J.R."/>
        </authorList>
    </citation>
    <scope>NUCLEOTIDE SEQUENCE [LARGE SCALE GENOMIC DNA]</scope>
    <source>
        <strain evidence="13 14">Mn-1</strain>
    </source>
</reference>
<evidence type="ECO:0000256" key="1">
    <source>
        <dbReference type="ARBA" id="ARBA00002949"/>
    </source>
</evidence>
<dbReference type="Proteomes" id="UP000534783">
    <property type="component" value="Unassembled WGS sequence"/>
</dbReference>
<keyword evidence="8 10" id="KW-1133">Transmembrane helix</keyword>
<name>A0A7X6DU55_9BACT</name>
<evidence type="ECO:0000313" key="13">
    <source>
        <dbReference type="EMBL" id="NKE73394.1"/>
    </source>
</evidence>
<feature type="transmembrane region" description="Helical" evidence="10">
    <location>
        <begin position="40"/>
        <end position="65"/>
    </location>
</feature>
<comment type="similarity">
    <text evidence="3 11">Belongs to the binding-protein-dependent transport system permease family. CysTW subfamily.</text>
</comment>
<keyword evidence="6 11" id="KW-0500">Molybdenum</keyword>
<evidence type="ECO:0000256" key="5">
    <source>
        <dbReference type="ARBA" id="ARBA00022475"/>
    </source>
</evidence>
<comment type="caution">
    <text evidence="13">The sequence shown here is derived from an EMBL/GenBank/DDBJ whole genome shotgun (WGS) entry which is preliminary data.</text>
</comment>
<sequence length="226" mass="24935">MNWEALWLSIELASFTSVLLLFLGIPLAHWIVISRWRWKFLVEAVVALPIVLPPTVLGFYLLMAFGQNSPLGAFYESIAGTTLPFTFGGLLVASILYSLPFAVQPLATAFAGVNPRLVQSSWVLGESRWRTFLRIVLPLSKSGIITAFVLSFAHTLGEFGVVLMVGGNIPGVTRTLSIDLYDQVQALNYRSAGKTALFLLILSFFFLSIVTYMNRKRQGAEGGTER</sequence>
<organism evidence="13 14">
    <name type="scientific">Candidatus Manganitrophus noduliformans</name>
    <dbReference type="NCBI Taxonomy" id="2606439"/>
    <lineage>
        <taxon>Bacteria</taxon>
        <taxon>Pseudomonadati</taxon>
        <taxon>Nitrospirota</taxon>
        <taxon>Nitrospiria</taxon>
        <taxon>Candidatus Troglogloeales</taxon>
        <taxon>Candidatus Manganitrophaceae</taxon>
        <taxon>Candidatus Manganitrophus</taxon>
    </lineage>
</organism>
<dbReference type="PANTHER" id="PTHR30183:SF8">
    <property type="entry name" value="MOLYBDENUM TRANSPORT SYSTEM PERMEASE"/>
    <property type="match status" value="1"/>
</dbReference>
<feature type="transmembrane region" description="Helical" evidence="10">
    <location>
        <begin position="12"/>
        <end position="33"/>
    </location>
</feature>
<comment type="function">
    <text evidence="1 11">Part of the binding-protein-dependent transport system for molybdenum; probably responsible for the translocation of the substrate across the membrane.</text>
</comment>
<dbReference type="SUPFAM" id="SSF161098">
    <property type="entry name" value="MetI-like"/>
    <property type="match status" value="1"/>
</dbReference>